<dbReference type="Proteomes" id="UP000198427">
    <property type="component" value="Unassembled WGS sequence"/>
</dbReference>
<dbReference type="GO" id="GO:0016787">
    <property type="term" value="F:hydrolase activity"/>
    <property type="evidence" value="ECO:0007669"/>
    <property type="project" value="UniProtKB-KW"/>
</dbReference>
<sequence length="345" mass="38938">MKNIIKYIAYSTVCAVALLMSSCDTDVEPVDINQPGIERQNPELYQRYLASIRAYKASNHKIMMVWFDNSQAVPFTQAQHINAIPDSVDYVVLTQPSMMTEQLLQEIDEVRNQKGMKVMFQISCDDIKAAYEAQKKAFMAKSENAGKKFRDFNGFLVDSVNTQLHLVDKYNYDGVIMGFNAKLTHYLNDQEKAEAIALENVFLGISKDWKARHPKKELIMMGRPQHVADKSLLEQARYLIIPSQDEKSVSGVDYLVRKAAVEGVPTDKFIIMANNKSIDETDTKTGYWGKTLAMYGIAKFVAADHTGYTCAGMGLLNANVDYYNASFTYPNLRKVISTINPTVKE</sequence>
<proteinExistence type="predicted"/>
<accession>A0A2K9H984</accession>
<reference evidence="1 2" key="1">
    <citation type="submission" date="2017-06" db="EMBL/GenBank/DDBJ databases">
        <authorList>
            <person name="Varghese N."/>
            <person name="Submissions S."/>
        </authorList>
    </citation>
    <scope>NUCLEOTIDE SEQUENCE [LARGE SCALE GENOMIC DNA]</scope>
    <source>
        <strain evidence="1 2">DSM 26989</strain>
    </source>
</reference>
<dbReference type="AlphaFoldDB" id="A0A2K9H984"/>
<keyword evidence="2" id="KW-1185">Reference proteome</keyword>
<comment type="caution">
    <text evidence="1">The sequence shown here is derived from an EMBL/GenBank/DDBJ whole genome shotgun (WGS) entry which is preliminary data.</text>
</comment>
<dbReference type="PROSITE" id="PS51257">
    <property type="entry name" value="PROKAR_LIPOPROTEIN"/>
    <property type="match status" value="1"/>
</dbReference>
<dbReference type="Pfam" id="PF16141">
    <property type="entry name" value="GH18_BT1044-like"/>
    <property type="match status" value="1"/>
</dbReference>
<protein>
    <submittedName>
        <fullName evidence="1">Glycoside hydrolase Family 18, chitinase_18</fullName>
    </submittedName>
</protein>
<dbReference type="OrthoDB" id="997126at2"/>
<organism evidence="1 2">
    <name type="scientific">Prevotella jejuni</name>
    <dbReference type="NCBI Taxonomy" id="1177574"/>
    <lineage>
        <taxon>Bacteria</taxon>
        <taxon>Pseudomonadati</taxon>
        <taxon>Bacteroidota</taxon>
        <taxon>Bacteroidia</taxon>
        <taxon>Bacteroidales</taxon>
        <taxon>Prevotellaceae</taxon>
        <taxon>Prevotella</taxon>
    </lineage>
</organism>
<dbReference type="EMBL" id="FZNZ01000003">
    <property type="protein sequence ID" value="SNR65938.1"/>
    <property type="molecule type" value="Genomic_DNA"/>
</dbReference>
<dbReference type="KEGG" id="pje:CRM71_07480"/>
<dbReference type="InterPro" id="IPR032320">
    <property type="entry name" value="GH18_BT1044-like"/>
</dbReference>
<dbReference type="RefSeq" id="WP_089365433.1">
    <property type="nucleotide sequence ID" value="NZ_CP023863.1"/>
</dbReference>
<gene>
    <name evidence="1" type="ORF">SAMN06265364_10383</name>
</gene>
<evidence type="ECO:0000313" key="1">
    <source>
        <dbReference type="EMBL" id="SNR65938.1"/>
    </source>
</evidence>
<evidence type="ECO:0000313" key="2">
    <source>
        <dbReference type="Proteomes" id="UP000198427"/>
    </source>
</evidence>
<dbReference type="GeneID" id="94029247"/>
<name>A0A2K9H984_9BACT</name>
<keyword evidence="1" id="KW-0378">Hydrolase</keyword>